<dbReference type="Gene3D" id="1.25.40.10">
    <property type="entry name" value="Tetratricopeptide repeat domain"/>
    <property type="match status" value="1"/>
</dbReference>
<organism evidence="2 3">
    <name type="scientific">Euzebya pacifica</name>
    <dbReference type="NCBI Taxonomy" id="1608957"/>
    <lineage>
        <taxon>Bacteria</taxon>
        <taxon>Bacillati</taxon>
        <taxon>Actinomycetota</taxon>
        <taxon>Nitriliruptoria</taxon>
        <taxon>Euzebyales</taxon>
    </lineage>
</organism>
<feature type="repeat" description="TPR" evidence="1">
    <location>
        <begin position="42"/>
        <end position="75"/>
    </location>
</feature>
<dbReference type="KEGG" id="euz:DVS28_a1874"/>
<dbReference type="AlphaFoldDB" id="A0A346XWG2"/>
<reference evidence="2 3" key="1">
    <citation type="submission" date="2018-09" db="EMBL/GenBank/DDBJ databases">
        <title>Complete genome sequence of Euzebya sp. DY32-46 isolated from seawater of Pacific Ocean.</title>
        <authorList>
            <person name="Xu L."/>
            <person name="Wu Y.-H."/>
            <person name="Xu X.-W."/>
        </authorList>
    </citation>
    <scope>NUCLEOTIDE SEQUENCE [LARGE SCALE GENOMIC DNA]</scope>
    <source>
        <strain evidence="2 3">DY32-46</strain>
    </source>
</reference>
<dbReference type="Proteomes" id="UP000264006">
    <property type="component" value="Chromosome"/>
</dbReference>
<dbReference type="SMART" id="SM00028">
    <property type="entry name" value="TPR"/>
    <property type="match status" value="2"/>
</dbReference>
<name>A0A346XWG2_9ACTN</name>
<dbReference type="PROSITE" id="PS50005">
    <property type="entry name" value="TPR"/>
    <property type="match status" value="1"/>
</dbReference>
<protein>
    <submittedName>
        <fullName evidence="2">Uncharacterized protein</fullName>
    </submittedName>
</protein>
<evidence type="ECO:0000256" key="1">
    <source>
        <dbReference type="PROSITE-ProRule" id="PRU00339"/>
    </source>
</evidence>
<gene>
    <name evidence="2" type="ORF">DVS28_a1874</name>
</gene>
<evidence type="ECO:0000313" key="3">
    <source>
        <dbReference type="Proteomes" id="UP000264006"/>
    </source>
</evidence>
<proteinExistence type="predicted"/>
<evidence type="ECO:0000313" key="2">
    <source>
        <dbReference type="EMBL" id="AXV06559.1"/>
    </source>
</evidence>
<dbReference type="RefSeq" id="WP_114591187.1">
    <property type="nucleotide sequence ID" value="NZ_CP031165.1"/>
</dbReference>
<keyword evidence="1" id="KW-0802">TPR repeat</keyword>
<dbReference type="Pfam" id="PF13432">
    <property type="entry name" value="TPR_16"/>
    <property type="match status" value="1"/>
</dbReference>
<sequence length="126" mass="13754">MSAGQPNVYDLFRTAEGLLEDGMSHAAVELAEAAVRASPESASLLELLGRARYAARDHMGAVEAFERLEELEPSNAYAHFGLGRALERVGQLVDARAHLRLAAALSDRTVYARHLRRVEARLEDAA</sequence>
<keyword evidence="3" id="KW-1185">Reference proteome</keyword>
<dbReference type="SUPFAM" id="SSF48452">
    <property type="entry name" value="TPR-like"/>
    <property type="match status" value="1"/>
</dbReference>
<dbReference type="InterPro" id="IPR019734">
    <property type="entry name" value="TPR_rpt"/>
</dbReference>
<accession>A0A346XWG2</accession>
<dbReference type="InterPro" id="IPR011990">
    <property type="entry name" value="TPR-like_helical_dom_sf"/>
</dbReference>
<dbReference type="EMBL" id="CP031165">
    <property type="protein sequence ID" value="AXV06559.1"/>
    <property type="molecule type" value="Genomic_DNA"/>
</dbReference>
<dbReference type="OrthoDB" id="9799122at2"/>